<feature type="compositionally biased region" description="Low complexity" evidence="6">
    <location>
        <begin position="346"/>
        <end position="360"/>
    </location>
</feature>
<dbReference type="AlphaFoldDB" id="A0A0J1FWG4"/>
<evidence type="ECO:0000256" key="1">
    <source>
        <dbReference type="ARBA" id="ARBA00004162"/>
    </source>
</evidence>
<dbReference type="PROSITE" id="PS51849">
    <property type="entry name" value="RSGI_N"/>
    <property type="match status" value="1"/>
</dbReference>
<evidence type="ECO:0000313" key="9">
    <source>
        <dbReference type="EMBL" id="KLU67632.1"/>
    </source>
</evidence>
<keyword evidence="5 7" id="KW-0472">Membrane</keyword>
<evidence type="ECO:0000256" key="4">
    <source>
        <dbReference type="ARBA" id="ARBA00022989"/>
    </source>
</evidence>
<sequence>MKEARGIVMKTSKKKTILYTEGGDYLEIPTPKTPPMLGQVIEMDLPIHKASGQKFIKLASIAAVLLLVVGLGVFNIASNANTAVAAVVMDTNNSKELLVNRDAKVLKVVDLAHGTQASSSEVQLQGKDIYTSVNLIMASANSQGVFKQGKNLIMASVIPLDSRQSDIVNQVKLRDSMGQYMLANNISGALMVTKTDENTQKTAQSLGMSVNHYLVYKRLRDQGFMVNQSNSSYNDTSHMLAESSTTLNSLFPQESMTIMPHKGTNQEAPNSMGTPMTGEKMPSMSSPESGSVHNKSQDQNRSPMNGDNNQSPPNMMNSSPSSSNQTTPVQPHMGTAPSNSMPKLNSSGSAGSSGSHGMMH</sequence>
<organism evidence="9 10">
    <name type="scientific">Desulfosporosinus acididurans</name>
    <dbReference type="NCBI Taxonomy" id="476652"/>
    <lineage>
        <taxon>Bacteria</taxon>
        <taxon>Bacillati</taxon>
        <taxon>Bacillota</taxon>
        <taxon>Clostridia</taxon>
        <taxon>Eubacteriales</taxon>
        <taxon>Desulfitobacteriaceae</taxon>
        <taxon>Desulfosporosinus</taxon>
    </lineage>
</organism>
<evidence type="ECO:0000256" key="7">
    <source>
        <dbReference type="SAM" id="Phobius"/>
    </source>
</evidence>
<dbReference type="InterPro" id="IPR055431">
    <property type="entry name" value="RsgI_M"/>
</dbReference>
<feature type="compositionally biased region" description="Polar residues" evidence="6">
    <location>
        <begin position="336"/>
        <end position="345"/>
    </location>
</feature>
<feature type="domain" description="RsgI N-terminal anti-sigma" evidence="8">
    <location>
        <begin position="4"/>
        <end position="52"/>
    </location>
</feature>
<evidence type="ECO:0000256" key="2">
    <source>
        <dbReference type="ARBA" id="ARBA00022475"/>
    </source>
</evidence>
<name>A0A0J1FWG4_9FIRM</name>
<gene>
    <name evidence="9" type="ORF">DEAC_c00260</name>
</gene>
<keyword evidence="10" id="KW-1185">Reference proteome</keyword>
<evidence type="ECO:0000313" key="10">
    <source>
        <dbReference type="Proteomes" id="UP000036356"/>
    </source>
</evidence>
<comment type="subcellular location">
    <subcellularLocation>
        <location evidence="1">Cell membrane</location>
        <topology evidence="1">Single-pass membrane protein</topology>
    </subcellularLocation>
</comment>
<feature type="compositionally biased region" description="Polar residues" evidence="6">
    <location>
        <begin position="283"/>
        <end position="307"/>
    </location>
</feature>
<dbReference type="STRING" id="476652.DEAC_c00260"/>
<dbReference type="InterPro" id="IPR024449">
    <property type="entry name" value="Anti-sigma_RsgI_N"/>
</dbReference>
<proteinExistence type="predicted"/>
<keyword evidence="4 7" id="KW-1133">Transmembrane helix</keyword>
<keyword evidence="2" id="KW-1003">Cell membrane</keyword>
<keyword evidence="3 7" id="KW-0812">Transmembrane</keyword>
<dbReference type="GO" id="GO:0005886">
    <property type="term" value="C:plasma membrane"/>
    <property type="evidence" value="ECO:0007669"/>
    <property type="project" value="UniProtKB-SubCell"/>
</dbReference>
<comment type="caution">
    <text evidence="9">The sequence shown here is derived from an EMBL/GenBank/DDBJ whole genome shotgun (WGS) entry which is preliminary data.</text>
</comment>
<reference evidence="9 10" key="1">
    <citation type="submission" date="2015-06" db="EMBL/GenBank/DDBJ databases">
        <title>Draft genome of the moderately acidophilic sulfate reducer Candidatus Desulfosporosinus acididurans strain M1.</title>
        <authorList>
            <person name="Poehlein A."/>
            <person name="Petzsch P."/>
            <person name="Johnson B.D."/>
            <person name="Schloemann M."/>
            <person name="Daniel R."/>
            <person name="Muehling M."/>
        </authorList>
    </citation>
    <scope>NUCLEOTIDE SEQUENCE [LARGE SCALE GENOMIC DNA]</scope>
    <source>
        <strain evidence="9 10">M1</strain>
    </source>
</reference>
<feature type="region of interest" description="Disordered" evidence="6">
    <location>
        <begin position="260"/>
        <end position="360"/>
    </location>
</feature>
<evidence type="ECO:0000256" key="3">
    <source>
        <dbReference type="ARBA" id="ARBA00022692"/>
    </source>
</evidence>
<evidence type="ECO:0000256" key="5">
    <source>
        <dbReference type="ARBA" id="ARBA00023136"/>
    </source>
</evidence>
<evidence type="ECO:0000256" key="6">
    <source>
        <dbReference type="SAM" id="MobiDB-lite"/>
    </source>
</evidence>
<protein>
    <recommendedName>
        <fullName evidence="8">RsgI N-terminal anti-sigma domain-containing protein</fullName>
    </recommendedName>
</protein>
<evidence type="ECO:0000259" key="8">
    <source>
        <dbReference type="PROSITE" id="PS51849"/>
    </source>
</evidence>
<accession>A0A0J1FWG4</accession>
<dbReference type="PATRIC" id="fig|476652.3.peg.26"/>
<feature type="compositionally biased region" description="Polar residues" evidence="6">
    <location>
        <begin position="263"/>
        <end position="274"/>
    </location>
</feature>
<feature type="compositionally biased region" description="Low complexity" evidence="6">
    <location>
        <begin position="308"/>
        <end position="328"/>
    </location>
</feature>
<dbReference type="RefSeq" id="WP_047808025.1">
    <property type="nucleotide sequence ID" value="NZ_LDZY01000001.1"/>
</dbReference>
<dbReference type="Pfam" id="PF12791">
    <property type="entry name" value="RsgI_N"/>
    <property type="match status" value="1"/>
</dbReference>
<dbReference type="Proteomes" id="UP000036356">
    <property type="component" value="Unassembled WGS sequence"/>
</dbReference>
<dbReference type="EMBL" id="LDZY01000001">
    <property type="protein sequence ID" value="KLU67632.1"/>
    <property type="molecule type" value="Genomic_DNA"/>
</dbReference>
<dbReference type="Pfam" id="PF23750">
    <property type="entry name" value="RsgI_M"/>
    <property type="match status" value="1"/>
</dbReference>
<feature type="transmembrane region" description="Helical" evidence="7">
    <location>
        <begin position="55"/>
        <end position="77"/>
    </location>
</feature>